<dbReference type="RefSeq" id="XP_005644317.1">
    <property type="nucleotide sequence ID" value="XM_005644260.1"/>
</dbReference>
<dbReference type="GO" id="GO:0005524">
    <property type="term" value="F:ATP binding"/>
    <property type="evidence" value="ECO:0007669"/>
    <property type="project" value="InterPro"/>
</dbReference>
<evidence type="ECO:0000256" key="1">
    <source>
        <dbReference type="ARBA" id="ARBA00022801"/>
    </source>
</evidence>
<evidence type="ECO:0000259" key="3">
    <source>
        <dbReference type="PROSITE" id="PS51194"/>
    </source>
</evidence>
<reference evidence="4 5" key="1">
    <citation type="journal article" date="2012" name="Genome Biol.">
        <title>The genome of the polar eukaryotic microalga coccomyxa subellipsoidea reveals traits of cold adaptation.</title>
        <authorList>
            <person name="Blanc G."/>
            <person name="Agarkova I."/>
            <person name="Grimwood J."/>
            <person name="Kuo A."/>
            <person name="Brueggeman A."/>
            <person name="Dunigan D."/>
            <person name="Gurnon J."/>
            <person name="Ladunga I."/>
            <person name="Lindquist E."/>
            <person name="Lucas S."/>
            <person name="Pangilinan J."/>
            <person name="Proschold T."/>
            <person name="Salamov A."/>
            <person name="Schmutz J."/>
            <person name="Weeks D."/>
            <person name="Yamada T."/>
            <person name="Claverie J.M."/>
            <person name="Grigoriev I."/>
            <person name="Van Etten J."/>
            <person name="Lomsadze A."/>
            <person name="Borodovsky M."/>
        </authorList>
    </citation>
    <scope>NUCLEOTIDE SEQUENCE [LARGE SCALE GENOMIC DNA]</scope>
    <source>
        <strain evidence="4 5">C-169</strain>
    </source>
</reference>
<dbReference type="Gene3D" id="3.40.50.300">
    <property type="entry name" value="P-loop containing nucleotide triphosphate hydrolases"/>
    <property type="match status" value="1"/>
</dbReference>
<evidence type="ECO:0000313" key="5">
    <source>
        <dbReference type="Proteomes" id="UP000007264"/>
    </source>
</evidence>
<dbReference type="STRING" id="574566.I0YN04"/>
<feature type="domain" description="Helicase C-terminal" evidence="3">
    <location>
        <begin position="472"/>
        <end position="631"/>
    </location>
</feature>
<sequence>MVDGHPVLRSNNYDLESGERSVFEMELNREPWSSDAEVKVRVERPMSLKREMPFVVRKPHKQINAAEQVRHEHNTSIRSAASAMEGRRAQFFNRHMAVLAPFITPRAVNAIREKAAAHDASKDAVPEAVEAQPECVVGTMREYQVEGLRWLVSRVGDSGVNSILADEMGLGKTLQTIAFLAYMQTVRRVAGPSLVVVPMSVLSSWTKEFARWAPHLRVVRVHTSSPEDKLRIRREVLANPSSFDVAVTTYDMMSSKDLGNSLSRTIAWRYLVLDEGHKIKNELTQVAQRMRHVSCQNIVLLTGTPLQNNLHELYALLNFMHPDIFTTSDPFDQAFDLTKNRVDNDALEAAHRLIQPICLRRLKEDVEKSLPARVETRIHCPLSSMQTFWYRRLLLKDSAMLKSLETEVTKEDAGNDAWKKLQALFMQLRKCCNHPYLFPGAEPDFDGSQTGEHPSSRNKWEDIVEASGKMAVLDRMLAMLHARGHRVTLFSQFNIMLDIIEDYMIMRGYKYVRLDGSTSRVQRMIDINRFNIPGSNLFIYILNTKAGGLGVNLQSADTCILFDSDWNPQWDLQAMARVHRIGQTRTCHVYRFCTSGTIEQRVQQRAEKKLFLDQMVNSGHTESVEELEKLSKGEMLSMLKFGADRIFASEEGQAPTDKELAAIIDRSVSLGQSGVRACLHCTCQLGLRRNRNLACML</sequence>
<evidence type="ECO:0008006" key="6">
    <source>
        <dbReference type="Google" id="ProtNLM"/>
    </source>
</evidence>
<evidence type="ECO:0000313" key="4">
    <source>
        <dbReference type="EMBL" id="EIE19773.1"/>
    </source>
</evidence>
<evidence type="ECO:0000259" key="2">
    <source>
        <dbReference type="PROSITE" id="PS51192"/>
    </source>
</evidence>
<dbReference type="PANTHER" id="PTHR10799">
    <property type="entry name" value="SNF2/RAD54 HELICASE FAMILY"/>
    <property type="match status" value="1"/>
</dbReference>
<dbReference type="Pfam" id="PF00271">
    <property type="entry name" value="Helicase_C"/>
    <property type="match status" value="1"/>
</dbReference>
<dbReference type="InterPro" id="IPR049730">
    <property type="entry name" value="SNF2/RAD54-like_C"/>
</dbReference>
<dbReference type="Proteomes" id="UP000007264">
    <property type="component" value="Unassembled WGS sequence"/>
</dbReference>
<protein>
    <recommendedName>
        <fullName evidence="6">SNF2 family DNA-dependent ATPase</fullName>
    </recommendedName>
</protein>
<organism evidence="4 5">
    <name type="scientific">Coccomyxa subellipsoidea (strain C-169)</name>
    <name type="common">Green microalga</name>
    <dbReference type="NCBI Taxonomy" id="574566"/>
    <lineage>
        <taxon>Eukaryota</taxon>
        <taxon>Viridiplantae</taxon>
        <taxon>Chlorophyta</taxon>
        <taxon>core chlorophytes</taxon>
        <taxon>Trebouxiophyceae</taxon>
        <taxon>Trebouxiophyceae incertae sedis</taxon>
        <taxon>Coccomyxaceae</taxon>
        <taxon>Coccomyxa</taxon>
        <taxon>Coccomyxa subellipsoidea</taxon>
    </lineage>
</organism>
<dbReference type="SMART" id="SM00487">
    <property type="entry name" value="DEXDc"/>
    <property type="match status" value="1"/>
</dbReference>
<dbReference type="eggNOG" id="KOG0385">
    <property type="taxonomic scope" value="Eukaryota"/>
</dbReference>
<accession>I0YN04</accession>
<gene>
    <name evidence="4" type="ORF">COCSUDRAFT_31120</name>
</gene>
<dbReference type="Gene3D" id="3.40.50.10810">
    <property type="entry name" value="Tandem AAA-ATPase domain"/>
    <property type="match status" value="1"/>
</dbReference>
<dbReference type="EMBL" id="AGSI01000018">
    <property type="protein sequence ID" value="EIE19773.1"/>
    <property type="molecule type" value="Genomic_DNA"/>
</dbReference>
<dbReference type="InterPro" id="IPR000330">
    <property type="entry name" value="SNF2_N"/>
</dbReference>
<dbReference type="InterPro" id="IPR001650">
    <property type="entry name" value="Helicase_C-like"/>
</dbReference>
<keyword evidence="1" id="KW-0378">Hydrolase</keyword>
<feature type="domain" description="Helicase ATP-binding" evidence="2">
    <location>
        <begin position="153"/>
        <end position="323"/>
    </location>
</feature>
<dbReference type="InterPro" id="IPR014001">
    <property type="entry name" value="Helicase_ATP-bd"/>
</dbReference>
<dbReference type="SMART" id="SM00490">
    <property type="entry name" value="HELICc"/>
    <property type="match status" value="1"/>
</dbReference>
<dbReference type="SUPFAM" id="SSF52540">
    <property type="entry name" value="P-loop containing nucleoside triphosphate hydrolases"/>
    <property type="match status" value="2"/>
</dbReference>
<dbReference type="KEGG" id="csl:COCSUDRAFT_31120"/>
<dbReference type="Pfam" id="PF00176">
    <property type="entry name" value="SNF2-rel_dom"/>
    <property type="match status" value="1"/>
</dbReference>
<dbReference type="GO" id="GO:0016787">
    <property type="term" value="F:hydrolase activity"/>
    <property type="evidence" value="ECO:0007669"/>
    <property type="project" value="UniProtKB-KW"/>
</dbReference>
<name>I0YN04_COCSC</name>
<dbReference type="InterPro" id="IPR038718">
    <property type="entry name" value="SNF2-like_sf"/>
</dbReference>
<dbReference type="OrthoDB" id="1899296at2759"/>
<dbReference type="GeneID" id="17037745"/>
<dbReference type="AlphaFoldDB" id="I0YN04"/>
<keyword evidence="5" id="KW-1185">Reference proteome</keyword>
<dbReference type="PROSITE" id="PS51194">
    <property type="entry name" value="HELICASE_CTER"/>
    <property type="match status" value="1"/>
</dbReference>
<comment type="caution">
    <text evidence="4">The sequence shown here is derived from an EMBL/GenBank/DDBJ whole genome shotgun (WGS) entry which is preliminary data.</text>
</comment>
<dbReference type="PROSITE" id="PS51192">
    <property type="entry name" value="HELICASE_ATP_BIND_1"/>
    <property type="match status" value="1"/>
</dbReference>
<dbReference type="CDD" id="cd18793">
    <property type="entry name" value="SF2_C_SNF"/>
    <property type="match status" value="1"/>
</dbReference>
<dbReference type="InterPro" id="IPR027417">
    <property type="entry name" value="P-loop_NTPase"/>
</dbReference>
<proteinExistence type="predicted"/>